<dbReference type="InterPro" id="IPR038636">
    <property type="entry name" value="Wzi_sf"/>
</dbReference>
<sequence length="492" mass="54114">MKHLYYVNIILFLTGLTAYAQLPAPHEGYVEVGGMAASSARTPFWLRANQFGTIPLSAPAVTGRAGIRGRILLTDTTKQTARKPWTVSYGAELVGNAGRDNQLLAPEYFVSLTHRQIQLTAGRRREVIGLVDTTLSSGSYAWSGNALPLPKIQFGTRGFAPLGRRQWLAINAFIAHGLFANTDYMQHSFLHQKSIILRVGKPTSAIRVYGGINHSVQWGGHSDYLDYHYAVNGQLPGQLRDFPNVLFAIRTGGLNNPRVTSFDYVNLYGNHVGSIDLGMELRLASVHLMLYHQHSFDDASGMLLQNVPDGLSGLRIRPQKHGSADFHIDAVLVEFLSTLHQSGPSFYQANTHTKGADNYFNNGQYAEGWTYNDRVIGTPFITRKQDLSPDLQNNTQWTINNNRLQMAHVGLSATLAQRISCLAKVSYSQNYGVPGEPLPGTPSQWSSLLQLQTPVSWMGGMTLTAAVAADIGELYTNSIGGSVGLRKTVWQK</sequence>
<organism evidence="1 2">
    <name type="scientific">Spirosoma sordidisoli</name>
    <dbReference type="NCBI Taxonomy" id="2502893"/>
    <lineage>
        <taxon>Bacteria</taxon>
        <taxon>Pseudomonadati</taxon>
        <taxon>Bacteroidota</taxon>
        <taxon>Cytophagia</taxon>
        <taxon>Cytophagales</taxon>
        <taxon>Cytophagaceae</taxon>
        <taxon>Spirosoma</taxon>
    </lineage>
</organism>
<protein>
    <recommendedName>
        <fullName evidence="3">Capsule assembly Wzi family protein</fullName>
    </recommendedName>
</protein>
<accession>A0A4Q2UCC5</accession>
<keyword evidence="2" id="KW-1185">Reference proteome</keyword>
<evidence type="ECO:0000313" key="2">
    <source>
        <dbReference type="Proteomes" id="UP000290407"/>
    </source>
</evidence>
<dbReference type="Pfam" id="PF14052">
    <property type="entry name" value="Caps_assemb_Wzi"/>
    <property type="match status" value="1"/>
</dbReference>
<reference evidence="1 2" key="1">
    <citation type="submission" date="2019-01" db="EMBL/GenBank/DDBJ databases">
        <title>Spirosoma flava sp. nov., a propanil-degrading bacterium isolated from herbicide-contaminated soil.</title>
        <authorList>
            <person name="Zhang L."/>
            <person name="Jiang J.-D."/>
        </authorList>
    </citation>
    <scope>NUCLEOTIDE SEQUENCE [LARGE SCALE GENOMIC DNA]</scope>
    <source>
        <strain evidence="1 2">TY50</strain>
    </source>
</reference>
<dbReference type="Proteomes" id="UP000290407">
    <property type="component" value="Unassembled WGS sequence"/>
</dbReference>
<evidence type="ECO:0008006" key="3">
    <source>
        <dbReference type="Google" id="ProtNLM"/>
    </source>
</evidence>
<gene>
    <name evidence="1" type="ORF">EQG79_29870</name>
</gene>
<proteinExistence type="predicted"/>
<dbReference type="RefSeq" id="WP_077919836.1">
    <property type="nucleotide sequence ID" value="NZ_SBLB01000015.1"/>
</dbReference>
<name>A0A4Q2UCC5_9BACT</name>
<dbReference type="AlphaFoldDB" id="A0A4Q2UCC5"/>
<dbReference type="InterPro" id="IPR026950">
    <property type="entry name" value="Caps_assemb_Wzi"/>
</dbReference>
<evidence type="ECO:0000313" key="1">
    <source>
        <dbReference type="EMBL" id="RYC66416.1"/>
    </source>
</evidence>
<dbReference type="Gene3D" id="2.40.160.130">
    <property type="entry name" value="Capsule assembly protein Wzi"/>
    <property type="match status" value="1"/>
</dbReference>
<comment type="caution">
    <text evidence="1">The sequence shown here is derived from an EMBL/GenBank/DDBJ whole genome shotgun (WGS) entry which is preliminary data.</text>
</comment>
<dbReference type="EMBL" id="SBLB01000015">
    <property type="protein sequence ID" value="RYC66416.1"/>
    <property type="molecule type" value="Genomic_DNA"/>
</dbReference>